<dbReference type="InterPro" id="IPR052021">
    <property type="entry name" value="Type-I_RS_S_subunit"/>
</dbReference>
<evidence type="ECO:0000256" key="2">
    <source>
        <dbReference type="ARBA" id="ARBA00022747"/>
    </source>
</evidence>
<dbReference type="Proteomes" id="UP001515641">
    <property type="component" value="Unassembled WGS sequence"/>
</dbReference>
<comment type="similarity">
    <text evidence="1">Belongs to the type-I restriction system S methylase family.</text>
</comment>
<dbReference type="InterPro" id="IPR000055">
    <property type="entry name" value="Restrct_endonuc_typeI_TRD"/>
</dbReference>
<dbReference type="SUPFAM" id="SSF116734">
    <property type="entry name" value="DNA methylase specificity domain"/>
    <property type="match status" value="2"/>
</dbReference>
<feature type="domain" description="Type I restriction modification DNA specificity" evidence="4">
    <location>
        <begin position="256"/>
        <end position="412"/>
    </location>
</feature>
<dbReference type="EMBL" id="JAAOMA010000001">
    <property type="protein sequence ID" value="NHR03597.1"/>
    <property type="molecule type" value="Genomic_DNA"/>
</dbReference>
<dbReference type="CDD" id="cd17244">
    <property type="entry name" value="RMtype1_S_Apa101655I-TRD2-CR2_like"/>
    <property type="match status" value="1"/>
</dbReference>
<dbReference type="Gene3D" id="1.10.287.1120">
    <property type="entry name" value="Bipartite methylase S protein"/>
    <property type="match status" value="1"/>
</dbReference>
<keyword evidence="5" id="KW-0540">Nuclease</keyword>
<name>A0ABX0L1Q9_9NEIS</name>
<protein>
    <submittedName>
        <fullName evidence="5">Restriction endonuclease subunit S</fullName>
    </submittedName>
</protein>
<evidence type="ECO:0000256" key="3">
    <source>
        <dbReference type="ARBA" id="ARBA00023125"/>
    </source>
</evidence>
<keyword evidence="5" id="KW-0378">Hydrolase</keyword>
<dbReference type="PANTHER" id="PTHR30408">
    <property type="entry name" value="TYPE-1 RESTRICTION ENZYME ECOKI SPECIFICITY PROTEIN"/>
    <property type="match status" value="1"/>
</dbReference>
<keyword evidence="5" id="KW-0255">Endonuclease</keyword>
<dbReference type="InterPro" id="IPR044946">
    <property type="entry name" value="Restrct_endonuc_typeI_TRD_sf"/>
</dbReference>
<feature type="domain" description="Type I restriction modification DNA specificity" evidence="4">
    <location>
        <begin position="22"/>
        <end position="182"/>
    </location>
</feature>
<evidence type="ECO:0000259" key="4">
    <source>
        <dbReference type="Pfam" id="PF01420"/>
    </source>
</evidence>
<accession>A0ABX0L1Q9</accession>
<sequence length="435" mass="48387">MTLPAYSEYKDSGVKWLDTVPAHWKFTKTKHICSFSTGWTPPTGDSSAYEGDNLWANISDLGERFLVDTAKRISDEAVKKAGIPLSPKGSLLFSFKLSIGQVSFAGSDMYTNEAIATFRNSKELSVSYAYYAFPLFLVKNATDNIYGAKLLNQELIGSAILVLPPREEQNAITSFLDHETGKIDTLIAEQEKLLALLTEKRQATISHAVTKGLNPDVPMKDSGVEWLGKVPAHWKTTRLKYATSLIVDCPHETPAYSDDGAYKVIRTADISLGLLDSSKTYHVDEVEYINRIRRQALCKNDIIYGREGERWGFAALVPDDNIFCLGQRMMQFRAASTTCSSYLMWQLNSVSTYRQGQIDTVGATSPHVNVGTIRNYLLAEPPFKEQLSISNFLDRETAKLDALTAEANRTIELLKERRSALISAAVTGQIDVRQA</sequence>
<organism evidence="5 6">
    <name type="scientific">Chromobacterium fluminis</name>
    <dbReference type="NCBI Taxonomy" id="3044269"/>
    <lineage>
        <taxon>Bacteria</taxon>
        <taxon>Pseudomonadati</taxon>
        <taxon>Pseudomonadota</taxon>
        <taxon>Betaproteobacteria</taxon>
        <taxon>Neisseriales</taxon>
        <taxon>Chromobacteriaceae</taxon>
        <taxon>Chromobacterium</taxon>
    </lineage>
</organism>
<keyword evidence="3" id="KW-0238">DNA-binding</keyword>
<gene>
    <name evidence="5" type="ORF">HA052_00175</name>
</gene>
<dbReference type="Gene3D" id="3.90.220.20">
    <property type="entry name" value="DNA methylase specificity domains"/>
    <property type="match status" value="2"/>
</dbReference>
<dbReference type="Pfam" id="PF01420">
    <property type="entry name" value="Methylase_S"/>
    <property type="match status" value="2"/>
</dbReference>
<evidence type="ECO:0000313" key="6">
    <source>
        <dbReference type="Proteomes" id="UP001515641"/>
    </source>
</evidence>
<keyword evidence="2" id="KW-0680">Restriction system</keyword>
<comment type="caution">
    <text evidence="5">The sequence shown here is derived from an EMBL/GenBank/DDBJ whole genome shotgun (WGS) entry which is preliminary data.</text>
</comment>
<proteinExistence type="inferred from homology"/>
<reference evidence="5 6" key="1">
    <citation type="submission" date="2020-03" db="EMBL/GenBank/DDBJ databases">
        <title>Draft genome sequence of environmentally isolated cultures.</title>
        <authorList>
            <person name="Wilson H.S."/>
            <person name="De Leon M.E."/>
        </authorList>
    </citation>
    <scope>NUCLEOTIDE SEQUENCE [LARGE SCALE GENOMIC DNA]</scope>
    <source>
        <strain evidence="5 6">HSC-31F16</strain>
    </source>
</reference>
<dbReference type="PANTHER" id="PTHR30408:SF12">
    <property type="entry name" value="TYPE I RESTRICTION ENZYME MJAVIII SPECIFICITY SUBUNIT"/>
    <property type="match status" value="1"/>
</dbReference>
<evidence type="ECO:0000256" key="1">
    <source>
        <dbReference type="ARBA" id="ARBA00010923"/>
    </source>
</evidence>
<keyword evidence="6" id="KW-1185">Reference proteome</keyword>
<dbReference type="RefSeq" id="WP_166450335.1">
    <property type="nucleotide sequence ID" value="NZ_JAAOMA010000001.1"/>
</dbReference>
<dbReference type="GO" id="GO:0004519">
    <property type="term" value="F:endonuclease activity"/>
    <property type="evidence" value="ECO:0007669"/>
    <property type="project" value="UniProtKB-KW"/>
</dbReference>
<evidence type="ECO:0000313" key="5">
    <source>
        <dbReference type="EMBL" id="NHR03597.1"/>
    </source>
</evidence>